<evidence type="ECO:0000313" key="2">
    <source>
        <dbReference type="EMBL" id="GMN55602.1"/>
    </source>
</evidence>
<dbReference type="AlphaFoldDB" id="A0AA88DH06"/>
<gene>
    <name evidence="2" type="ORF">TIFTF001_024723</name>
</gene>
<protein>
    <submittedName>
        <fullName evidence="2">Uncharacterized protein</fullName>
    </submittedName>
</protein>
<proteinExistence type="predicted"/>
<reference evidence="2" key="1">
    <citation type="submission" date="2023-07" db="EMBL/GenBank/DDBJ databases">
        <title>draft genome sequence of fig (Ficus carica).</title>
        <authorList>
            <person name="Takahashi T."/>
            <person name="Nishimura K."/>
        </authorList>
    </citation>
    <scope>NUCLEOTIDE SEQUENCE</scope>
</reference>
<sequence>MSPEQKVAGAGEEETLPEKKKGCCRNVTSSSIQNCGCTTRLKKREWNMS</sequence>
<name>A0AA88DH06_FICCA</name>
<dbReference type="Proteomes" id="UP001187192">
    <property type="component" value="Unassembled WGS sequence"/>
</dbReference>
<evidence type="ECO:0000256" key="1">
    <source>
        <dbReference type="SAM" id="MobiDB-lite"/>
    </source>
</evidence>
<dbReference type="EMBL" id="BTGU01000058">
    <property type="protein sequence ID" value="GMN55602.1"/>
    <property type="molecule type" value="Genomic_DNA"/>
</dbReference>
<feature type="region of interest" description="Disordered" evidence="1">
    <location>
        <begin position="1"/>
        <end position="21"/>
    </location>
</feature>
<comment type="caution">
    <text evidence="2">The sequence shown here is derived from an EMBL/GenBank/DDBJ whole genome shotgun (WGS) entry which is preliminary data.</text>
</comment>
<evidence type="ECO:0000313" key="3">
    <source>
        <dbReference type="Proteomes" id="UP001187192"/>
    </source>
</evidence>
<keyword evidence="3" id="KW-1185">Reference proteome</keyword>
<organism evidence="2 3">
    <name type="scientific">Ficus carica</name>
    <name type="common">Common fig</name>
    <dbReference type="NCBI Taxonomy" id="3494"/>
    <lineage>
        <taxon>Eukaryota</taxon>
        <taxon>Viridiplantae</taxon>
        <taxon>Streptophyta</taxon>
        <taxon>Embryophyta</taxon>
        <taxon>Tracheophyta</taxon>
        <taxon>Spermatophyta</taxon>
        <taxon>Magnoliopsida</taxon>
        <taxon>eudicotyledons</taxon>
        <taxon>Gunneridae</taxon>
        <taxon>Pentapetalae</taxon>
        <taxon>rosids</taxon>
        <taxon>fabids</taxon>
        <taxon>Rosales</taxon>
        <taxon>Moraceae</taxon>
        <taxon>Ficeae</taxon>
        <taxon>Ficus</taxon>
    </lineage>
</organism>
<accession>A0AA88DH06</accession>